<dbReference type="InterPro" id="IPR044855">
    <property type="entry name" value="CoA-Trfase_III_dom3_sf"/>
</dbReference>
<organism evidence="3 4">
    <name type="scientific">Roseateles chitinivorans</name>
    <dbReference type="NCBI Taxonomy" id="2917965"/>
    <lineage>
        <taxon>Bacteria</taxon>
        <taxon>Pseudomonadati</taxon>
        <taxon>Pseudomonadota</taxon>
        <taxon>Betaproteobacteria</taxon>
        <taxon>Burkholderiales</taxon>
        <taxon>Sphaerotilaceae</taxon>
        <taxon>Roseateles</taxon>
    </lineage>
</organism>
<dbReference type="OrthoDB" id="8523055at2"/>
<feature type="compositionally biased region" description="Polar residues" evidence="2">
    <location>
        <begin position="1"/>
        <end position="11"/>
    </location>
</feature>
<proteinExistence type="predicted"/>
<evidence type="ECO:0000256" key="2">
    <source>
        <dbReference type="SAM" id="MobiDB-lite"/>
    </source>
</evidence>
<sequence length="443" mass="47047">MAGEATGTSLAGTPGDIPHNALMSEANSPRPSAMALQGVRVLDLSRVLAGPWCTQTLADLGADVIKVERPPKGGHPGGDDTRGWGPPYLKDRDGQDTAEAAYYLGANRNKRSIGVDIASPKGQDLIRELARRADVVVENYKVGDLTRYGLNAPALLALNPRLVFCSVTGFGQTGPYRDRAGYDYAVQGLGGLMSVTGEADALPGGGPQKVGVAVADLFTGMYATVAILAALRHRDATGEGQVVDMALLDTQVAMLANLGANYLTTGQAPRRMGNAHQNIVPYQVFQASDGHLIVAVGNDGQFVKFCELLGVPELARDPRYATNAQRVRHREALVPLLAERIAARPRQHWLDAMEAAKVPGGAINDLAEVFEDPQVRHRGMVVPMAHPLSDGLRVVASPMKLSATPVAYRLPPPLLGQHTDEVLAELGHGPEAIAAWREEGVIA</sequence>
<feature type="compositionally biased region" description="Basic and acidic residues" evidence="2">
    <location>
        <begin position="68"/>
        <end position="82"/>
    </location>
</feature>
<dbReference type="GO" id="GO:0008410">
    <property type="term" value="F:CoA-transferase activity"/>
    <property type="evidence" value="ECO:0007669"/>
    <property type="project" value="TreeGrafter"/>
</dbReference>
<dbReference type="InterPro" id="IPR003673">
    <property type="entry name" value="CoA-Trfase_fam_III"/>
</dbReference>
<comment type="caution">
    <text evidence="3">The sequence shown here is derived from an EMBL/GenBank/DDBJ whole genome shotgun (WGS) entry which is preliminary data.</text>
</comment>
<dbReference type="AlphaFoldDB" id="A0A2G9C4Z0"/>
<protein>
    <submittedName>
        <fullName evidence="3">CoA transferase</fullName>
    </submittedName>
</protein>
<feature type="region of interest" description="Disordered" evidence="2">
    <location>
        <begin position="1"/>
        <end position="27"/>
    </location>
</feature>
<dbReference type="SUPFAM" id="SSF89796">
    <property type="entry name" value="CoA-transferase family III (CaiB/BaiF)"/>
    <property type="match status" value="1"/>
</dbReference>
<evidence type="ECO:0000256" key="1">
    <source>
        <dbReference type="ARBA" id="ARBA00022679"/>
    </source>
</evidence>
<dbReference type="Gene3D" id="3.30.1540.10">
    <property type="entry name" value="formyl-coa transferase, domain 3"/>
    <property type="match status" value="1"/>
</dbReference>
<feature type="region of interest" description="Disordered" evidence="2">
    <location>
        <begin position="68"/>
        <end position="91"/>
    </location>
</feature>
<evidence type="ECO:0000313" key="3">
    <source>
        <dbReference type="EMBL" id="PIM50609.1"/>
    </source>
</evidence>
<dbReference type="PANTHER" id="PTHR48207:SF3">
    <property type="entry name" value="SUCCINATE--HYDROXYMETHYLGLUTARATE COA-TRANSFERASE"/>
    <property type="match status" value="1"/>
</dbReference>
<reference evidence="3 4" key="1">
    <citation type="submission" date="2017-11" db="EMBL/GenBank/DDBJ databases">
        <title>Draft genome sequence of Mitsuaria sp. HWN-4.</title>
        <authorList>
            <person name="Gundlapally S.R."/>
        </authorList>
    </citation>
    <scope>NUCLEOTIDE SEQUENCE [LARGE SCALE GENOMIC DNA]</scope>
    <source>
        <strain evidence="3 4">HWN-4</strain>
    </source>
</reference>
<dbReference type="InterPro" id="IPR023606">
    <property type="entry name" value="CoA-Trfase_III_dom_1_sf"/>
</dbReference>
<keyword evidence="1 3" id="KW-0808">Transferase</keyword>
<dbReference type="Pfam" id="PF02515">
    <property type="entry name" value="CoA_transf_3"/>
    <property type="match status" value="1"/>
</dbReference>
<keyword evidence="4" id="KW-1185">Reference proteome</keyword>
<name>A0A2G9C4Z0_9BURK</name>
<accession>A0A2G9C4Z0</accession>
<evidence type="ECO:0000313" key="4">
    <source>
        <dbReference type="Proteomes" id="UP000231501"/>
    </source>
</evidence>
<dbReference type="PANTHER" id="PTHR48207">
    <property type="entry name" value="SUCCINATE--HYDROXYMETHYLGLUTARATE COA-TRANSFERASE"/>
    <property type="match status" value="1"/>
</dbReference>
<dbReference type="EMBL" id="PEOG01000116">
    <property type="protein sequence ID" value="PIM50609.1"/>
    <property type="molecule type" value="Genomic_DNA"/>
</dbReference>
<gene>
    <name evidence="3" type="ORF">CS062_24120</name>
</gene>
<dbReference type="Proteomes" id="UP000231501">
    <property type="component" value="Unassembled WGS sequence"/>
</dbReference>
<dbReference type="Gene3D" id="3.40.50.10540">
    <property type="entry name" value="Crotonobetainyl-coa:carnitine coa-transferase, domain 1"/>
    <property type="match status" value="1"/>
</dbReference>
<dbReference type="InterPro" id="IPR050483">
    <property type="entry name" value="CoA-transferase_III_domain"/>
</dbReference>